<evidence type="ECO:0000256" key="7">
    <source>
        <dbReference type="RuleBase" id="RU363032"/>
    </source>
</evidence>
<keyword evidence="6 7" id="KW-0472">Membrane</keyword>
<proteinExistence type="inferred from homology"/>
<accession>A0A919P374</accession>
<feature type="transmembrane region" description="Helical" evidence="7">
    <location>
        <begin position="156"/>
        <end position="175"/>
    </location>
</feature>
<dbReference type="Gene3D" id="1.10.3720.10">
    <property type="entry name" value="MetI-like"/>
    <property type="match status" value="1"/>
</dbReference>
<keyword evidence="3" id="KW-1003">Cell membrane</keyword>
<evidence type="ECO:0000313" key="10">
    <source>
        <dbReference type="EMBL" id="GIG21420.1"/>
    </source>
</evidence>
<dbReference type="InterPro" id="IPR035906">
    <property type="entry name" value="MetI-like_sf"/>
</dbReference>
<dbReference type="AlphaFoldDB" id="A0A919P374"/>
<feature type="transmembrane region" description="Helical" evidence="7">
    <location>
        <begin position="97"/>
        <end position="121"/>
    </location>
</feature>
<dbReference type="PROSITE" id="PS50928">
    <property type="entry name" value="ABC_TM1"/>
    <property type="match status" value="1"/>
</dbReference>
<feature type="transmembrane region" description="Helical" evidence="7">
    <location>
        <begin position="196"/>
        <end position="217"/>
    </location>
</feature>
<keyword evidence="5 7" id="KW-1133">Transmembrane helix</keyword>
<feature type="transmembrane region" description="Helical" evidence="7">
    <location>
        <begin position="40"/>
        <end position="62"/>
    </location>
</feature>
<organism evidence="10 11">
    <name type="scientific">Cellulomonas chitinilytica</name>
    <dbReference type="NCBI Taxonomy" id="398759"/>
    <lineage>
        <taxon>Bacteria</taxon>
        <taxon>Bacillati</taxon>
        <taxon>Actinomycetota</taxon>
        <taxon>Actinomycetes</taxon>
        <taxon>Micrococcales</taxon>
        <taxon>Cellulomonadaceae</taxon>
        <taxon>Cellulomonas</taxon>
    </lineage>
</organism>
<keyword evidence="2 7" id="KW-0813">Transport</keyword>
<comment type="subcellular location">
    <subcellularLocation>
        <location evidence="1 7">Cell membrane</location>
        <topology evidence="1 7">Multi-pass membrane protein</topology>
    </subcellularLocation>
</comment>
<dbReference type="RefSeq" id="WP_203753142.1">
    <property type="nucleotide sequence ID" value="NZ_BONK01000006.1"/>
</dbReference>
<dbReference type="PANTHER" id="PTHR30151:SF38">
    <property type="entry name" value="ALIPHATIC SULFONATES TRANSPORT PERMEASE PROTEIN SSUC-RELATED"/>
    <property type="match status" value="1"/>
</dbReference>
<comment type="caution">
    <text evidence="10">The sequence shown here is derived from an EMBL/GenBank/DDBJ whole genome shotgun (WGS) entry which is preliminary data.</text>
</comment>
<evidence type="ECO:0000256" key="5">
    <source>
        <dbReference type="ARBA" id="ARBA00022989"/>
    </source>
</evidence>
<comment type="similarity">
    <text evidence="7">Belongs to the binding-protein-dependent transport system permease family.</text>
</comment>
<evidence type="ECO:0000256" key="4">
    <source>
        <dbReference type="ARBA" id="ARBA00022692"/>
    </source>
</evidence>
<gene>
    <name evidence="10" type="ORF">Cch01nite_21440</name>
</gene>
<keyword evidence="11" id="KW-1185">Reference proteome</keyword>
<dbReference type="InterPro" id="IPR000515">
    <property type="entry name" value="MetI-like"/>
</dbReference>
<reference evidence="10" key="1">
    <citation type="submission" date="2021-01" db="EMBL/GenBank/DDBJ databases">
        <title>Whole genome shotgun sequence of Cellulomonas chitinilytica NBRC 110799.</title>
        <authorList>
            <person name="Komaki H."/>
            <person name="Tamura T."/>
        </authorList>
    </citation>
    <scope>NUCLEOTIDE SEQUENCE</scope>
    <source>
        <strain evidence="10">NBRC 110799</strain>
    </source>
</reference>
<feature type="region of interest" description="Disordered" evidence="8">
    <location>
        <begin position="1"/>
        <end position="27"/>
    </location>
</feature>
<dbReference type="Proteomes" id="UP000632740">
    <property type="component" value="Unassembled WGS sequence"/>
</dbReference>
<dbReference type="SUPFAM" id="SSF161098">
    <property type="entry name" value="MetI-like"/>
    <property type="match status" value="1"/>
</dbReference>
<dbReference type="EMBL" id="BONK01000006">
    <property type="protein sequence ID" value="GIG21420.1"/>
    <property type="molecule type" value="Genomic_DNA"/>
</dbReference>
<dbReference type="CDD" id="cd06261">
    <property type="entry name" value="TM_PBP2"/>
    <property type="match status" value="1"/>
</dbReference>
<evidence type="ECO:0000256" key="6">
    <source>
        <dbReference type="ARBA" id="ARBA00023136"/>
    </source>
</evidence>
<keyword evidence="4 7" id="KW-0812">Transmembrane</keyword>
<evidence type="ECO:0000313" key="11">
    <source>
        <dbReference type="Proteomes" id="UP000632740"/>
    </source>
</evidence>
<feature type="domain" description="ABC transmembrane type-1" evidence="9">
    <location>
        <begin position="86"/>
        <end position="270"/>
    </location>
</feature>
<dbReference type="PANTHER" id="PTHR30151">
    <property type="entry name" value="ALKANE SULFONATE ABC TRANSPORTER-RELATED, MEMBRANE SUBUNIT"/>
    <property type="match status" value="1"/>
</dbReference>
<dbReference type="GO" id="GO:0005886">
    <property type="term" value="C:plasma membrane"/>
    <property type="evidence" value="ECO:0007669"/>
    <property type="project" value="UniProtKB-SubCell"/>
</dbReference>
<dbReference type="GO" id="GO:0042918">
    <property type="term" value="P:alkanesulfonate transmembrane transport"/>
    <property type="evidence" value="ECO:0007669"/>
    <property type="project" value="UniProtKB-ARBA"/>
</dbReference>
<feature type="transmembrane region" description="Helical" evidence="7">
    <location>
        <begin position="133"/>
        <end position="150"/>
    </location>
</feature>
<feature type="transmembrane region" description="Helical" evidence="7">
    <location>
        <begin position="251"/>
        <end position="273"/>
    </location>
</feature>
<evidence type="ECO:0000256" key="3">
    <source>
        <dbReference type="ARBA" id="ARBA00022475"/>
    </source>
</evidence>
<dbReference type="FunFam" id="1.10.3720.10:FF:000003">
    <property type="entry name" value="Aliphatic sulfonate ABC transporter permease"/>
    <property type="match status" value="1"/>
</dbReference>
<dbReference type="Pfam" id="PF00528">
    <property type="entry name" value="BPD_transp_1"/>
    <property type="match status" value="1"/>
</dbReference>
<protein>
    <submittedName>
        <fullName evidence="10">ABC transporter permease</fullName>
    </submittedName>
</protein>
<sequence>MSTLTLPRALHTGPHSGTGTAAAARRRTTRRLGPGRPIRGSAAIGLLTLLVVWSVGSLTGFIDTRTLSAPWTVVTTAGDLIADGRLQTNLAVSAQRAFLGLLIGIAVGTALALVSGLSRIGEAFIDGPVQVKRAIPSLALLPLLILWLGIGEPMKVVTITLGVAVPVYIHTHNGLRTIDARYVELAETVGLSRWGFVTRVILPGALPGFLLGLRFAVTAAWLSLVVVEQINGTAGIGYMMELARTYGQTEIIVVGLVLYGVLGYGSDAVVRLVQRRALSWRRTLAD</sequence>
<evidence type="ECO:0000256" key="1">
    <source>
        <dbReference type="ARBA" id="ARBA00004651"/>
    </source>
</evidence>
<evidence type="ECO:0000259" key="9">
    <source>
        <dbReference type="PROSITE" id="PS50928"/>
    </source>
</evidence>
<evidence type="ECO:0000256" key="2">
    <source>
        <dbReference type="ARBA" id="ARBA00022448"/>
    </source>
</evidence>
<name>A0A919P374_9CELL</name>
<evidence type="ECO:0000256" key="8">
    <source>
        <dbReference type="SAM" id="MobiDB-lite"/>
    </source>
</evidence>